<keyword evidence="1" id="KW-0145">Chemotaxis</keyword>
<keyword evidence="4" id="KW-0812">Transmembrane</keyword>
<dbReference type="InterPro" id="IPR004089">
    <property type="entry name" value="MCPsignal_dom"/>
</dbReference>
<feature type="domain" description="Methyl-accepting transducer" evidence="5">
    <location>
        <begin position="221"/>
        <end position="478"/>
    </location>
</feature>
<accession>A0A7X2T1B5</accession>
<evidence type="ECO:0000256" key="2">
    <source>
        <dbReference type="ARBA" id="ARBA00029447"/>
    </source>
</evidence>
<dbReference type="InterPro" id="IPR004090">
    <property type="entry name" value="Chemotax_Me-accpt_rcpt"/>
</dbReference>
<dbReference type="EMBL" id="VULX01000011">
    <property type="protein sequence ID" value="MSR91501.1"/>
    <property type="molecule type" value="Genomic_DNA"/>
</dbReference>
<dbReference type="Gene3D" id="1.10.287.950">
    <property type="entry name" value="Methyl-accepting chemotaxis protein"/>
    <property type="match status" value="1"/>
</dbReference>
<evidence type="ECO:0000313" key="7">
    <source>
        <dbReference type="Proteomes" id="UP000460287"/>
    </source>
</evidence>
<feature type="transmembrane region" description="Helical" evidence="4">
    <location>
        <begin position="122"/>
        <end position="144"/>
    </location>
</feature>
<dbReference type="GO" id="GO:0006935">
    <property type="term" value="P:chemotaxis"/>
    <property type="evidence" value="ECO:0007669"/>
    <property type="project" value="UniProtKB-KW"/>
</dbReference>
<proteinExistence type="inferred from homology"/>
<dbReference type="PRINTS" id="PR00260">
    <property type="entry name" value="CHEMTRNSDUCR"/>
</dbReference>
<dbReference type="GO" id="GO:0007165">
    <property type="term" value="P:signal transduction"/>
    <property type="evidence" value="ECO:0007669"/>
    <property type="project" value="UniProtKB-KW"/>
</dbReference>
<keyword evidence="4" id="KW-0472">Membrane</keyword>
<feature type="transmembrane region" description="Helical" evidence="4">
    <location>
        <begin position="83"/>
        <end position="116"/>
    </location>
</feature>
<dbReference type="PANTHER" id="PTHR43531">
    <property type="entry name" value="PROTEIN ICFG"/>
    <property type="match status" value="1"/>
</dbReference>
<protein>
    <recommendedName>
        <fullName evidence="5">Methyl-accepting transducer domain-containing protein</fullName>
    </recommendedName>
</protein>
<dbReference type="PROSITE" id="PS50111">
    <property type="entry name" value="CHEMOTAXIS_TRANSDUC_2"/>
    <property type="match status" value="1"/>
</dbReference>
<keyword evidence="7" id="KW-1185">Reference proteome</keyword>
<dbReference type="SUPFAM" id="SSF58104">
    <property type="entry name" value="Methyl-accepting chemotaxis protein (MCP) signaling domain"/>
    <property type="match status" value="1"/>
</dbReference>
<comment type="similarity">
    <text evidence="2">Belongs to the methyl-accepting chemotaxis (MCP) protein family.</text>
</comment>
<dbReference type="GO" id="GO:0005886">
    <property type="term" value="C:plasma membrane"/>
    <property type="evidence" value="ECO:0007669"/>
    <property type="project" value="TreeGrafter"/>
</dbReference>
<evidence type="ECO:0000256" key="1">
    <source>
        <dbReference type="ARBA" id="ARBA00022500"/>
    </source>
</evidence>
<dbReference type="Pfam" id="PF00015">
    <property type="entry name" value="MCPsignal"/>
    <property type="match status" value="1"/>
</dbReference>
<feature type="transmembrane region" description="Helical" evidence="4">
    <location>
        <begin position="48"/>
        <end position="71"/>
    </location>
</feature>
<keyword evidence="3" id="KW-0807">Transducer</keyword>
<sequence length="503" mass="55492">MKGCNYQEERNYQMGRKMNRLTVLTISAIDTFLILGYLAGYLQGKISLGYMLLVEVLTIGTLTLNDVIFFKKKDSKKLKYISLIGYIFVYAVICLNSVNDMAFTVLFPMLVMYILYFDFKLVFYASLAFGTINIADVIYCVAILKHHHSGAAINSSTILLQAVSVIVFLVSMCLVTKLSNEHNGQQIDDITKEKEQNEQLLSDVIGVVKAVKINTNQAGDFISELVKNINVTASSLQDISAGNDSNANSIEEQRNMTESIQSMIKNTGELANQMKNLSAQSKDKVISGLDSVQRLNAQSQDVDAANKKIIQSVENLVDNAAKVNSITNQIFEISKQTNLLALNAAIESSRAGEAGKGFAVVANEVRQLADETRNLTENIQKIVGELQQNGKEAQNTVDVVVNSTKTEHELISMVNSQFTAIEHSMKGLDENVVEITKKIEEILHSNNSIVESITDISSVSEEVAASAQESTSIGEETKQKAERAIELMNELKDTVRAVDKYIK</sequence>
<dbReference type="SMART" id="SM00283">
    <property type="entry name" value="MA"/>
    <property type="match status" value="1"/>
</dbReference>
<evidence type="ECO:0000259" key="5">
    <source>
        <dbReference type="PROSITE" id="PS50111"/>
    </source>
</evidence>
<dbReference type="PANTHER" id="PTHR43531:SF11">
    <property type="entry name" value="METHYL-ACCEPTING CHEMOTAXIS PROTEIN 3"/>
    <property type="match status" value="1"/>
</dbReference>
<organism evidence="6 7">
    <name type="scientific">Inconstantimicrobium porci</name>
    <dbReference type="NCBI Taxonomy" id="2652291"/>
    <lineage>
        <taxon>Bacteria</taxon>
        <taxon>Bacillati</taxon>
        <taxon>Bacillota</taxon>
        <taxon>Clostridia</taxon>
        <taxon>Eubacteriales</taxon>
        <taxon>Clostridiaceae</taxon>
        <taxon>Inconstantimicrobium</taxon>
    </lineage>
</organism>
<feature type="transmembrane region" description="Helical" evidence="4">
    <location>
        <begin position="156"/>
        <end position="178"/>
    </location>
</feature>
<feature type="transmembrane region" description="Helical" evidence="4">
    <location>
        <begin position="21"/>
        <end position="42"/>
    </location>
</feature>
<dbReference type="RefSeq" id="WP_154531392.1">
    <property type="nucleotide sequence ID" value="NZ_VULX01000011.1"/>
</dbReference>
<reference evidence="6 7" key="1">
    <citation type="submission" date="2019-08" db="EMBL/GenBank/DDBJ databases">
        <title>In-depth cultivation of the pig gut microbiome towards novel bacterial diversity and tailored functional studies.</title>
        <authorList>
            <person name="Wylensek D."/>
            <person name="Hitch T.C.A."/>
            <person name="Clavel T."/>
        </authorList>
    </citation>
    <scope>NUCLEOTIDE SEQUENCE [LARGE SCALE GENOMIC DNA]</scope>
    <source>
        <strain evidence="6 7">WCA-383-APC-5B</strain>
    </source>
</reference>
<keyword evidence="4" id="KW-1133">Transmembrane helix</keyword>
<dbReference type="InterPro" id="IPR051310">
    <property type="entry name" value="MCP_chemotaxis"/>
</dbReference>
<dbReference type="GO" id="GO:0004888">
    <property type="term" value="F:transmembrane signaling receptor activity"/>
    <property type="evidence" value="ECO:0007669"/>
    <property type="project" value="InterPro"/>
</dbReference>
<evidence type="ECO:0000313" key="6">
    <source>
        <dbReference type="EMBL" id="MSR91501.1"/>
    </source>
</evidence>
<dbReference type="AlphaFoldDB" id="A0A7X2T1B5"/>
<comment type="caution">
    <text evidence="6">The sequence shown here is derived from an EMBL/GenBank/DDBJ whole genome shotgun (WGS) entry which is preliminary data.</text>
</comment>
<name>A0A7X2T1B5_9CLOT</name>
<gene>
    <name evidence="6" type="ORF">FYJ33_08780</name>
</gene>
<evidence type="ECO:0000256" key="3">
    <source>
        <dbReference type="PROSITE-ProRule" id="PRU00284"/>
    </source>
</evidence>
<dbReference type="Proteomes" id="UP000460287">
    <property type="component" value="Unassembled WGS sequence"/>
</dbReference>
<evidence type="ECO:0000256" key="4">
    <source>
        <dbReference type="SAM" id="Phobius"/>
    </source>
</evidence>